<sequence length="147" mass="15320">MTAYDLPAGVARGTCAFRLMPGDDLADAPSSVSVAATAADRAVVLSYTWEHPSDGAQSGTLLLGAPDEHGTVSAAWVDSWHQPTVVLVTGTGSEAGADVGYEYAPGWLWRVVVRREEDGASLVMRNVVPEGQGGPAGAYDVMQATWS</sequence>
<gene>
    <name evidence="1" type="ORF">G7071_14015</name>
</gene>
<organism evidence="1 2">
    <name type="scientific">Nocardioides piscis</name>
    <dbReference type="NCBI Taxonomy" id="2714938"/>
    <lineage>
        <taxon>Bacteria</taxon>
        <taxon>Bacillati</taxon>
        <taxon>Actinomycetota</taxon>
        <taxon>Actinomycetes</taxon>
        <taxon>Propionibacteriales</taxon>
        <taxon>Nocardioidaceae</taxon>
        <taxon>Nocardioides</taxon>
    </lineage>
</organism>
<dbReference type="EMBL" id="CP049866">
    <property type="protein sequence ID" value="QIK76370.1"/>
    <property type="molecule type" value="Genomic_DNA"/>
</dbReference>
<dbReference type="AlphaFoldDB" id="A0A6G7YHW6"/>
<proteinExistence type="predicted"/>
<dbReference type="Proteomes" id="UP000502035">
    <property type="component" value="Chromosome"/>
</dbReference>
<reference evidence="1 2" key="1">
    <citation type="submission" date="2020-03" db="EMBL/GenBank/DDBJ databases">
        <title>Nocardioides sp. nov., isolated from fish.</title>
        <authorList>
            <person name="Hyun D.-W."/>
            <person name="Bae J.-W."/>
        </authorList>
    </citation>
    <scope>NUCLEOTIDE SEQUENCE [LARGE SCALE GENOMIC DNA]</scope>
    <source>
        <strain evidence="1 2">HDW12A</strain>
    </source>
</reference>
<keyword evidence="2" id="KW-1185">Reference proteome</keyword>
<evidence type="ECO:0000313" key="2">
    <source>
        <dbReference type="Proteomes" id="UP000502035"/>
    </source>
</evidence>
<dbReference type="RefSeq" id="WP_166319747.1">
    <property type="nucleotide sequence ID" value="NZ_CP049866.1"/>
</dbReference>
<dbReference type="KEGG" id="npi:G7071_14015"/>
<accession>A0A6G7YHW6</accession>
<name>A0A6G7YHW6_9ACTN</name>
<evidence type="ECO:0000313" key="1">
    <source>
        <dbReference type="EMBL" id="QIK76370.1"/>
    </source>
</evidence>
<protein>
    <submittedName>
        <fullName evidence="1">Uncharacterized protein</fullName>
    </submittedName>
</protein>